<name>A0ABX5CPX9_9ALTE</name>
<keyword evidence="2" id="KW-1185">Reference proteome</keyword>
<proteinExistence type="predicted"/>
<protein>
    <submittedName>
        <fullName evidence="1">Uncharacterized protein</fullName>
    </submittedName>
</protein>
<organism evidence="1 2">
    <name type="scientific">Alteromonas gracilis</name>
    <dbReference type="NCBI Taxonomy" id="1479524"/>
    <lineage>
        <taxon>Bacteria</taxon>
        <taxon>Pseudomonadati</taxon>
        <taxon>Pseudomonadota</taxon>
        <taxon>Gammaproteobacteria</taxon>
        <taxon>Alteromonadales</taxon>
        <taxon>Alteromonadaceae</taxon>
        <taxon>Alteromonas/Salinimonas group</taxon>
        <taxon>Alteromonas</taxon>
    </lineage>
</organism>
<evidence type="ECO:0000313" key="1">
    <source>
        <dbReference type="EMBL" id="PRO69463.1"/>
    </source>
</evidence>
<evidence type="ECO:0000313" key="2">
    <source>
        <dbReference type="Proteomes" id="UP000239539"/>
    </source>
</evidence>
<dbReference type="Proteomes" id="UP000239539">
    <property type="component" value="Unassembled WGS sequence"/>
</dbReference>
<dbReference type="EMBL" id="PVNO01000024">
    <property type="protein sequence ID" value="PRO69463.1"/>
    <property type="molecule type" value="Genomic_DNA"/>
</dbReference>
<comment type="caution">
    <text evidence="1">The sequence shown here is derived from an EMBL/GenBank/DDBJ whole genome shotgun (WGS) entry which is preliminary data.</text>
</comment>
<accession>A0ABX5CPX9</accession>
<sequence>MIFPFFRDKKKPASTFVDAGFVAYFANGLGRLTHFTECYKSHNFQRLTQITKTHFTFIAIQVQCQNRKQLFLFGLLQNKHYSNFITAPNERKTVFTWCIKRYQIT</sequence>
<reference evidence="2" key="1">
    <citation type="journal article" date="2020" name="Int. J. Syst. Evol. Microbiol.">
        <title>Alteromonas alba sp. nov., a marine bacterium isolated from the seawater of the West Pacific Ocean.</title>
        <authorList>
            <person name="Sun C."/>
            <person name="Wu Y.-H."/>
            <person name="Xamxidin M."/>
            <person name="Cheng H."/>
            <person name="Xu X.-W."/>
        </authorList>
    </citation>
    <scope>NUCLEOTIDE SEQUENCE [LARGE SCALE GENOMIC DNA]</scope>
    <source>
        <strain evidence="2">9a2</strain>
    </source>
</reference>
<gene>
    <name evidence="1" type="ORF">C6Y39_08140</name>
</gene>